<name>A0A6A5U017_9PLEO</name>
<gene>
    <name evidence="2" type="ORF">CC80DRAFT_120764</name>
</gene>
<sequence>MAVLTAIPGFFFLKSRLAAEISMKKKVREALNPSSVGVVIVAYGFKGPASASATRAPPLCKTFAFSFKGLASPTYSSLLCTTLPLGPKGLASLSATYVLLIRAALAFGSNAPILLFLR</sequence>
<organism evidence="2 3">
    <name type="scientific">Byssothecium circinans</name>
    <dbReference type="NCBI Taxonomy" id="147558"/>
    <lineage>
        <taxon>Eukaryota</taxon>
        <taxon>Fungi</taxon>
        <taxon>Dikarya</taxon>
        <taxon>Ascomycota</taxon>
        <taxon>Pezizomycotina</taxon>
        <taxon>Dothideomycetes</taxon>
        <taxon>Pleosporomycetidae</taxon>
        <taxon>Pleosporales</taxon>
        <taxon>Massarineae</taxon>
        <taxon>Massarinaceae</taxon>
        <taxon>Byssothecium</taxon>
    </lineage>
</organism>
<accession>A0A6A5U017</accession>
<evidence type="ECO:0000313" key="2">
    <source>
        <dbReference type="EMBL" id="KAF1954547.1"/>
    </source>
</evidence>
<proteinExistence type="predicted"/>
<protein>
    <submittedName>
        <fullName evidence="2">Uncharacterized protein</fullName>
    </submittedName>
</protein>
<keyword evidence="1" id="KW-0472">Membrane</keyword>
<keyword evidence="1" id="KW-1133">Transmembrane helix</keyword>
<evidence type="ECO:0000256" key="1">
    <source>
        <dbReference type="SAM" id="Phobius"/>
    </source>
</evidence>
<feature type="transmembrane region" description="Helical" evidence="1">
    <location>
        <begin position="95"/>
        <end position="117"/>
    </location>
</feature>
<dbReference type="AlphaFoldDB" id="A0A6A5U017"/>
<evidence type="ECO:0000313" key="3">
    <source>
        <dbReference type="Proteomes" id="UP000800035"/>
    </source>
</evidence>
<keyword evidence="3" id="KW-1185">Reference proteome</keyword>
<dbReference type="Proteomes" id="UP000800035">
    <property type="component" value="Unassembled WGS sequence"/>
</dbReference>
<reference evidence="2" key="1">
    <citation type="journal article" date="2020" name="Stud. Mycol.">
        <title>101 Dothideomycetes genomes: a test case for predicting lifestyles and emergence of pathogens.</title>
        <authorList>
            <person name="Haridas S."/>
            <person name="Albert R."/>
            <person name="Binder M."/>
            <person name="Bloem J."/>
            <person name="Labutti K."/>
            <person name="Salamov A."/>
            <person name="Andreopoulos B."/>
            <person name="Baker S."/>
            <person name="Barry K."/>
            <person name="Bills G."/>
            <person name="Bluhm B."/>
            <person name="Cannon C."/>
            <person name="Castanera R."/>
            <person name="Culley D."/>
            <person name="Daum C."/>
            <person name="Ezra D."/>
            <person name="Gonzalez J."/>
            <person name="Henrissat B."/>
            <person name="Kuo A."/>
            <person name="Liang C."/>
            <person name="Lipzen A."/>
            <person name="Lutzoni F."/>
            <person name="Magnuson J."/>
            <person name="Mondo S."/>
            <person name="Nolan M."/>
            <person name="Ohm R."/>
            <person name="Pangilinan J."/>
            <person name="Park H.-J."/>
            <person name="Ramirez L."/>
            <person name="Alfaro M."/>
            <person name="Sun H."/>
            <person name="Tritt A."/>
            <person name="Yoshinaga Y."/>
            <person name="Zwiers L.-H."/>
            <person name="Turgeon B."/>
            <person name="Goodwin S."/>
            <person name="Spatafora J."/>
            <person name="Crous P."/>
            <person name="Grigoriev I."/>
        </authorList>
    </citation>
    <scope>NUCLEOTIDE SEQUENCE</scope>
    <source>
        <strain evidence="2">CBS 675.92</strain>
    </source>
</reference>
<dbReference type="EMBL" id="ML976998">
    <property type="protein sequence ID" value="KAF1954547.1"/>
    <property type="molecule type" value="Genomic_DNA"/>
</dbReference>
<keyword evidence="1" id="KW-0812">Transmembrane</keyword>